<feature type="region of interest" description="Disordered" evidence="1">
    <location>
        <begin position="227"/>
        <end position="292"/>
    </location>
</feature>
<evidence type="ECO:0000256" key="1">
    <source>
        <dbReference type="SAM" id="MobiDB-lite"/>
    </source>
</evidence>
<dbReference type="PROSITE" id="PS50097">
    <property type="entry name" value="BTB"/>
    <property type="match status" value="1"/>
</dbReference>
<dbReference type="EMBL" id="JABXXO010000004">
    <property type="protein sequence ID" value="KAF7778630.1"/>
    <property type="molecule type" value="Genomic_DNA"/>
</dbReference>
<feature type="region of interest" description="Disordered" evidence="1">
    <location>
        <begin position="55"/>
        <end position="85"/>
    </location>
</feature>
<feature type="compositionally biased region" description="Basic and acidic residues" evidence="1">
    <location>
        <begin position="264"/>
        <end position="276"/>
    </location>
</feature>
<evidence type="ECO:0000259" key="2">
    <source>
        <dbReference type="PROSITE" id="PS50097"/>
    </source>
</evidence>
<organism evidence="3 4">
    <name type="scientific">Agaricus bisporus var. burnettii</name>
    <dbReference type="NCBI Taxonomy" id="192524"/>
    <lineage>
        <taxon>Eukaryota</taxon>
        <taxon>Fungi</taxon>
        <taxon>Dikarya</taxon>
        <taxon>Basidiomycota</taxon>
        <taxon>Agaricomycotina</taxon>
        <taxon>Agaricomycetes</taxon>
        <taxon>Agaricomycetidae</taxon>
        <taxon>Agaricales</taxon>
        <taxon>Agaricineae</taxon>
        <taxon>Agaricaceae</taxon>
        <taxon>Agaricus</taxon>
    </lineage>
</organism>
<gene>
    <name evidence="3" type="ORF">Agabi119p4_2975</name>
</gene>
<dbReference type="InterPro" id="IPR000210">
    <property type="entry name" value="BTB/POZ_dom"/>
</dbReference>
<dbReference type="Gene3D" id="3.30.710.10">
    <property type="entry name" value="Potassium Channel Kv1.1, Chain A"/>
    <property type="match status" value="1"/>
</dbReference>
<feature type="domain" description="BTB" evidence="2">
    <location>
        <begin position="83"/>
        <end position="182"/>
    </location>
</feature>
<sequence length="292" mass="32604">MDSSSPQPFPLSTLAEVPIEYIIEQLRNMAPYYWEKPETADCTIIVPIPYVRRRPASTSESSKPPKFRHSVDFHPSATGGRVTESSLNNTPRLTFKLHMDYLSAHSSYLRALLSGACAMDLINSTASSSSESTPHYSVPPDRLPKLLSSINEHPVLYLPVPDPTSFHLIVHWMYFNQIDVVSEALHDGSIQWEGIARNVEYLGLSADIKFFLKKWYHTWLDPSGTTEDEYLDSGSETDCSDSGDGDESTHTAVDIDEGSIMTVGEKEPLRGRDRNSRSLSTLPLASLTPSRR</sequence>
<proteinExistence type="predicted"/>
<dbReference type="Proteomes" id="UP000629468">
    <property type="component" value="Unassembled WGS sequence"/>
</dbReference>
<protein>
    <recommendedName>
        <fullName evidence="2">BTB domain-containing protein</fullName>
    </recommendedName>
</protein>
<comment type="caution">
    <text evidence="3">The sequence shown here is derived from an EMBL/GenBank/DDBJ whole genome shotgun (WGS) entry which is preliminary data.</text>
</comment>
<name>A0A8H7F6C3_AGABI</name>
<dbReference type="AlphaFoldDB" id="A0A8H7F6C3"/>
<feature type="compositionally biased region" description="Low complexity" evidence="1">
    <location>
        <begin position="277"/>
        <end position="292"/>
    </location>
</feature>
<accession>A0A8H7F6C3</accession>
<evidence type="ECO:0000313" key="3">
    <source>
        <dbReference type="EMBL" id="KAF7778630.1"/>
    </source>
</evidence>
<evidence type="ECO:0000313" key="4">
    <source>
        <dbReference type="Proteomes" id="UP000629468"/>
    </source>
</evidence>
<dbReference type="InterPro" id="IPR011333">
    <property type="entry name" value="SKP1/BTB/POZ_sf"/>
</dbReference>
<reference evidence="3 4" key="1">
    <citation type="journal article" name="Sci. Rep.">
        <title>Telomere-to-telomere assembled and centromere annotated genomes of the two main subspecies of the button mushroom Agaricus bisporus reveal especially polymorphic chromosome ends.</title>
        <authorList>
            <person name="Sonnenberg A.S.M."/>
            <person name="Sedaghat-Telgerd N."/>
            <person name="Lavrijssen B."/>
            <person name="Ohm R.A."/>
            <person name="Hendrickx P.M."/>
            <person name="Scholtmeijer K."/>
            <person name="Baars J.J.P."/>
            <person name="van Peer A."/>
        </authorList>
    </citation>
    <scope>NUCLEOTIDE SEQUENCE [LARGE SCALE GENOMIC DNA]</scope>
    <source>
        <strain evidence="3 4">H119_p4</strain>
    </source>
</reference>